<dbReference type="InterPro" id="IPR051781">
    <property type="entry name" value="Metallo-dep_Hydrolase"/>
</dbReference>
<dbReference type="InterPro" id="IPR032466">
    <property type="entry name" value="Metal_Hydrolase"/>
</dbReference>
<organism evidence="2 3">
    <name type="scientific">Isoptericola peretonis</name>
    <dbReference type="NCBI Taxonomy" id="2918523"/>
    <lineage>
        <taxon>Bacteria</taxon>
        <taxon>Bacillati</taxon>
        <taxon>Actinomycetota</taxon>
        <taxon>Actinomycetes</taxon>
        <taxon>Micrococcales</taxon>
        <taxon>Promicromonosporaceae</taxon>
        <taxon>Isoptericola</taxon>
    </lineage>
</organism>
<dbReference type="PANTHER" id="PTHR43135:SF4">
    <property type="entry name" value="AMIDOHYDROLASE-RELATED DOMAIN-CONTAINING PROTEIN"/>
    <property type="match status" value="1"/>
</dbReference>
<evidence type="ECO:0000259" key="1">
    <source>
        <dbReference type="Pfam" id="PF01979"/>
    </source>
</evidence>
<dbReference type="InterPro" id="IPR011059">
    <property type="entry name" value="Metal-dep_hydrolase_composite"/>
</dbReference>
<dbReference type="SUPFAM" id="SSF51556">
    <property type="entry name" value="Metallo-dependent hydrolases"/>
    <property type="match status" value="1"/>
</dbReference>
<dbReference type="Gene3D" id="2.30.40.10">
    <property type="entry name" value="Urease, subunit C, domain 1"/>
    <property type="match status" value="1"/>
</dbReference>
<evidence type="ECO:0000313" key="2">
    <source>
        <dbReference type="EMBL" id="MCK9795650.1"/>
    </source>
</evidence>
<dbReference type="InterPro" id="IPR006680">
    <property type="entry name" value="Amidohydro-rel"/>
</dbReference>
<gene>
    <name evidence="2" type="ORF">M1843_18035</name>
</gene>
<sequence>MSAPHVPLHVTGHVLLGQDRDVGEMWVRDGRVSLTRPSPQGSATREIEGWVLPGLVDVHCHVGLGADGAVDQETAVAQAVADRDSGVLLVRDAGSPVDTSWVQDRPDLPRLVRAGRHLARPKRYLRHFGLELDDVAALPDAVRAQARGADGWVKLVGDWIDRDLGDLGPLWPRDVLIEAVAAAHTEAARVTVHAFSEEVVSDLLAAGVDGIEHGTGVVGDLLDEVAARRIPVTPTLLQVARFDRIAQQAEEKYPVYAARMRRLHARRYEHVRALYDAGVPLLVGTDAGGTLAHGRVVDECAELVAAGIPAADVVAMATWRARELLGFGALVEGSSADLVVYPADPREDIEVLRHPTAVVLRGQVVRG</sequence>
<reference evidence="2 3" key="1">
    <citation type="submission" date="2022-02" db="EMBL/GenBank/DDBJ databases">
        <title>The car tank lid bacteriome: a reservoir of bacteria with potential in bioremediation of fuel.</title>
        <authorList>
            <person name="Vidal-Verdu A."/>
            <person name="Gomez-Martinez D."/>
            <person name="Latorre-Perez A."/>
            <person name="Pereto J."/>
            <person name="Porcar M."/>
        </authorList>
    </citation>
    <scope>NUCLEOTIDE SEQUENCE [LARGE SCALE GENOMIC DNA]</scope>
    <source>
        <strain evidence="2 3">4D.3</strain>
    </source>
</reference>
<dbReference type="PANTHER" id="PTHR43135">
    <property type="entry name" value="ALPHA-D-RIBOSE 1-METHYLPHOSPHONATE 5-TRIPHOSPHATE DIPHOSPHATASE"/>
    <property type="match status" value="1"/>
</dbReference>
<proteinExistence type="predicted"/>
<keyword evidence="3" id="KW-1185">Reference proteome</keyword>
<dbReference type="SUPFAM" id="SSF51338">
    <property type="entry name" value="Composite domain of metallo-dependent hydrolases"/>
    <property type="match status" value="1"/>
</dbReference>
<dbReference type="EMBL" id="JALQCY010000006">
    <property type="protein sequence ID" value="MCK9795650.1"/>
    <property type="molecule type" value="Genomic_DNA"/>
</dbReference>
<dbReference type="RefSeq" id="WP_416345502.1">
    <property type="nucleotide sequence ID" value="NZ_JALQCY010000006.1"/>
</dbReference>
<feature type="domain" description="Amidohydrolase-related" evidence="1">
    <location>
        <begin position="50"/>
        <end position="365"/>
    </location>
</feature>
<evidence type="ECO:0000313" key="3">
    <source>
        <dbReference type="Proteomes" id="UP001651050"/>
    </source>
</evidence>
<accession>A0ABT0J856</accession>
<comment type="caution">
    <text evidence="2">The sequence shown here is derived from an EMBL/GenBank/DDBJ whole genome shotgun (WGS) entry which is preliminary data.</text>
</comment>
<dbReference type="Gene3D" id="3.20.20.140">
    <property type="entry name" value="Metal-dependent hydrolases"/>
    <property type="match status" value="1"/>
</dbReference>
<dbReference type="Pfam" id="PF01979">
    <property type="entry name" value="Amidohydro_1"/>
    <property type="match status" value="1"/>
</dbReference>
<protein>
    <submittedName>
        <fullName evidence="2">Amidohydrolase family protein</fullName>
    </submittedName>
</protein>
<dbReference type="Proteomes" id="UP001651050">
    <property type="component" value="Unassembled WGS sequence"/>
</dbReference>
<name>A0ABT0J856_9MICO</name>